<dbReference type="GO" id="GO:0008146">
    <property type="term" value="F:sulfotransferase activity"/>
    <property type="evidence" value="ECO:0007669"/>
    <property type="project" value="InterPro"/>
</dbReference>
<dbReference type="InterPro" id="IPR000863">
    <property type="entry name" value="Sulfotransferase_dom"/>
</dbReference>
<dbReference type="AlphaFoldDB" id="A0A220TZ86"/>
<proteinExistence type="inferred from homology"/>
<dbReference type="InterPro" id="IPR027417">
    <property type="entry name" value="P-loop_NTPase"/>
</dbReference>
<evidence type="ECO:0000259" key="3">
    <source>
        <dbReference type="Pfam" id="PF00685"/>
    </source>
</evidence>
<reference evidence="4 5" key="1">
    <citation type="submission" date="2017-07" db="EMBL/GenBank/DDBJ databases">
        <title>Virgibacillus sp. LM2416.</title>
        <authorList>
            <person name="Tak E.J."/>
            <person name="Bae J.-W."/>
        </authorList>
    </citation>
    <scope>NUCLEOTIDE SEQUENCE [LARGE SCALE GENOMIC DNA]</scope>
    <source>
        <strain evidence="4 5">LM2416</strain>
    </source>
</reference>
<comment type="similarity">
    <text evidence="1">Belongs to the sulfotransferase 1 family.</text>
</comment>
<name>A0A220TZ86_9BACI</name>
<protein>
    <recommendedName>
        <fullName evidence="3">Sulfotransferase domain-containing protein</fullName>
    </recommendedName>
</protein>
<dbReference type="Pfam" id="PF00685">
    <property type="entry name" value="Sulfotransfer_1"/>
    <property type="match status" value="1"/>
</dbReference>
<dbReference type="Gene3D" id="3.40.50.300">
    <property type="entry name" value="P-loop containing nucleotide triphosphate hydrolases"/>
    <property type="match status" value="1"/>
</dbReference>
<dbReference type="EMBL" id="CP022315">
    <property type="protein sequence ID" value="ASK61075.1"/>
    <property type="molecule type" value="Genomic_DNA"/>
</dbReference>
<evidence type="ECO:0000256" key="2">
    <source>
        <dbReference type="ARBA" id="ARBA00022679"/>
    </source>
</evidence>
<keyword evidence="5" id="KW-1185">Reference proteome</keyword>
<gene>
    <name evidence="4" type="ORF">CFK37_02110</name>
</gene>
<dbReference type="SUPFAM" id="SSF52540">
    <property type="entry name" value="P-loop containing nucleoside triphosphate hydrolases"/>
    <property type="match status" value="1"/>
</dbReference>
<evidence type="ECO:0000256" key="1">
    <source>
        <dbReference type="ARBA" id="ARBA00005771"/>
    </source>
</evidence>
<dbReference type="PANTHER" id="PTHR11783">
    <property type="entry name" value="SULFOTRANSFERASE SULT"/>
    <property type="match status" value="1"/>
</dbReference>
<evidence type="ECO:0000313" key="5">
    <source>
        <dbReference type="Proteomes" id="UP000198312"/>
    </source>
</evidence>
<keyword evidence="2" id="KW-0808">Transferase</keyword>
<sequence length="248" mass="29105">MIIVSKDKTYTLQEDDICLVAYPKSGNNFLLFLVAMLLYRKKMDWATKGEMIQNVSSEPIKNLPTPHLVWSHKRYDPSYPKVIYLVRDPRDVVVSYYHHFQKYYGESRDFDKFFEAFMDGKIGPGLWDTNIESWLDNQKKVKNGFLLVKYENLLQDTAKEAHRIINFLNLDRTEKEINEAVNWASFDNMKALEKKQQSHINGSSSFVNKTMPFVREGKANKWKSVLSNAQQQQIIQTFNKTLTRLGYK</sequence>
<accession>A0A220TZ86</accession>
<feature type="domain" description="Sulfotransferase" evidence="3">
    <location>
        <begin position="15"/>
        <end position="245"/>
    </location>
</feature>
<dbReference type="Proteomes" id="UP000198312">
    <property type="component" value="Chromosome"/>
</dbReference>
<evidence type="ECO:0000313" key="4">
    <source>
        <dbReference type="EMBL" id="ASK61075.1"/>
    </source>
</evidence>
<organism evidence="4 5">
    <name type="scientific">Virgibacillus phasianinus</name>
    <dbReference type="NCBI Taxonomy" id="2017483"/>
    <lineage>
        <taxon>Bacteria</taxon>
        <taxon>Bacillati</taxon>
        <taxon>Bacillota</taxon>
        <taxon>Bacilli</taxon>
        <taxon>Bacillales</taxon>
        <taxon>Bacillaceae</taxon>
        <taxon>Virgibacillus</taxon>
    </lineage>
</organism>
<dbReference type="KEGG" id="vil:CFK37_02110"/>